<dbReference type="EMBL" id="NBYY01000031">
    <property type="protein sequence ID" value="PCS21717.1"/>
    <property type="molecule type" value="Genomic_DNA"/>
</dbReference>
<evidence type="ECO:0000259" key="1">
    <source>
        <dbReference type="PROSITE" id="PS50879"/>
    </source>
</evidence>
<evidence type="ECO:0000313" key="3">
    <source>
        <dbReference type="Proteomes" id="UP000219020"/>
    </source>
</evidence>
<keyword evidence="3" id="KW-1185">Reference proteome</keyword>
<keyword evidence="2" id="KW-0378">Hydrolase</keyword>
<comment type="caution">
    <text evidence="2">The sequence shown here is derived from an EMBL/GenBank/DDBJ whole genome shotgun (WGS) entry which is preliminary data.</text>
</comment>
<dbReference type="InterPro" id="IPR012337">
    <property type="entry name" value="RNaseH-like_sf"/>
</dbReference>
<name>A0A2A5T0M4_9GAMM</name>
<dbReference type="Pfam" id="PF00075">
    <property type="entry name" value="RNase_H"/>
    <property type="match status" value="1"/>
</dbReference>
<gene>
    <name evidence="2" type="ORF">BTN49_2729</name>
</gene>
<dbReference type="PROSITE" id="PS50879">
    <property type="entry name" value="RNASE_H_1"/>
    <property type="match status" value="1"/>
</dbReference>
<dbReference type="InterPro" id="IPR002156">
    <property type="entry name" value="RNaseH_domain"/>
</dbReference>
<dbReference type="GO" id="GO:0003676">
    <property type="term" value="F:nucleic acid binding"/>
    <property type="evidence" value="ECO:0007669"/>
    <property type="project" value="InterPro"/>
</dbReference>
<dbReference type="SUPFAM" id="SSF53098">
    <property type="entry name" value="Ribonuclease H-like"/>
    <property type="match status" value="1"/>
</dbReference>
<proteinExistence type="predicted"/>
<sequence>MWKRLDEESQRHKVNWQWVKSHVGHFENERCDELARHAAEKPIYSDEGYKSNN</sequence>
<dbReference type="GO" id="GO:0004523">
    <property type="term" value="F:RNA-DNA hybrid ribonuclease activity"/>
    <property type="evidence" value="ECO:0007669"/>
    <property type="project" value="UniProtKB-EC"/>
</dbReference>
<dbReference type="InterPro" id="IPR036397">
    <property type="entry name" value="RNaseH_sf"/>
</dbReference>
<reference evidence="3" key="1">
    <citation type="submission" date="2017-04" db="EMBL/GenBank/DDBJ databases">
        <title>Genome evolution of the luminous symbionts of deep sea anglerfish.</title>
        <authorList>
            <person name="Hendry T.A."/>
        </authorList>
    </citation>
    <scope>NUCLEOTIDE SEQUENCE [LARGE SCALE GENOMIC DNA]</scope>
</reference>
<protein>
    <submittedName>
        <fullName evidence="2">Ribonuclease HI</fullName>
        <ecNumber evidence="2">3.1.26.4</ecNumber>
    </submittedName>
</protein>
<dbReference type="Gene3D" id="3.30.420.10">
    <property type="entry name" value="Ribonuclease H-like superfamily/Ribonuclease H"/>
    <property type="match status" value="1"/>
</dbReference>
<dbReference type="AlphaFoldDB" id="A0A2A5T0M4"/>
<dbReference type="EC" id="3.1.26.4" evidence="2"/>
<dbReference type="Proteomes" id="UP000219020">
    <property type="component" value="Unassembled WGS sequence"/>
</dbReference>
<organism evidence="2 3">
    <name type="scientific">Candidatus Enterovibrio escicola</name>
    <dbReference type="NCBI Taxonomy" id="1927127"/>
    <lineage>
        <taxon>Bacteria</taxon>
        <taxon>Pseudomonadati</taxon>
        <taxon>Pseudomonadota</taxon>
        <taxon>Gammaproteobacteria</taxon>
        <taxon>Vibrionales</taxon>
        <taxon>Vibrionaceae</taxon>
        <taxon>Enterovibrio</taxon>
    </lineage>
</organism>
<feature type="domain" description="RNase H type-1" evidence="1">
    <location>
        <begin position="1"/>
        <end position="40"/>
    </location>
</feature>
<evidence type="ECO:0000313" key="2">
    <source>
        <dbReference type="EMBL" id="PCS21717.1"/>
    </source>
</evidence>
<accession>A0A2A5T0M4</accession>